<dbReference type="InterPro" id="IPR027417">
    <property type="entry name" value="P-loop_NTPase"/>
</dbReference>
<dbReference type="InterPro" id="IPR003593">
    <property type="entry name" value="AAA+_ATPase"/>
</dbReference>
<dbReference type="Pfam" id="PF00005">
    <property type="entry name" value="ABC_tran"/>
    <property type="match status" value="1"/>
</dbReference>
<dbReference type="SUPFAM" id="SSF52540">
    <property type="entry name" value="P-loop containing nucleoside triphosphate hydrolases"/>
    <property type="match status" value="1"/>
</dbReference>
<sequence length="268" mass="29265">MTTSAPDRTATPDVPTSQDPQPAPELVVDLKRVDKTFGSKPILAQVDLQIRRGEFVALLGASGSGKSTLLRILADLEPANGGQIEVSARRSVVFQDARLLPFRRVAANVRLGLRRADLPDDDLAALLAEVGLDGYQRRWPSTLSGGEGQRVALARALAREPRLLLLDEPFAALDALTRIRMHDLVLALWRQHHPGVLFITHDVDEAILLADRVLVLADGGFREDVAITVPRESRRSSWPEGGQVRRQLLAALGVQDGRTDNPDIGRQA</sequence>
<keyword evidence="7" id="KW-1185">Reference proteome</keyword>
<dbReference type="PROSITE" id="PS50893">
    <property type="entry name" value="ABC_TRANSPORTER_2"/>
    <property type="match status" value="1"/>
</dbReference>
<evidence type="ECO:0000256" key="4">
    <source>
        <dbReference type="SAM" id="MobiDB-lite"/>
    </source>
</evidence>
<feature type="region of interest" description="Disordered" evidence="4">
    <location>
        <begin position="1"/>
        <end position="24"/>
    </location>
</feature>
<dbReference type="PANTHER" id="PTHR42788">
    <property type="entry name" value="TAURINE IMPORT ATP-BINDING PROTEIN-RELATED"/>
    <property type="match status" value="1"/>
</dbReference>
<keyword evidence="3 6" id="KW-0067">ATP-binding</keyword>
<keyword evidence="2" id="KW-0547">Nucleotide-binding</keyword>
<protein>
    <submittedName>
        <fullName evidence="6">ABC transporter ATP-binding protein</fullName>
    </submittedName>
</protein>
<dbReference type="PANTHER" id="PTHR42788:SF13">
    <property type="entry name" value="ALIPHATIC SULFONATES IMPORT ATP-BINDING PROTEIN SSUB"/>
    <property type="match status" value="1"/>
</dbReference>
<dbReference type="InterPro" id="IPR050166">
    <property type="entry name" value="ABC_transporter_ATP-bind"/>
</dbReference>
<comment type="caution">
    <text evidence="6">The sequence shown here is derived from an EMBL/GenBank/DDBJ whole genome shotgun (WGS) entry which is preliminary data.</text>
</comment>
<dbReference type="AlphaFoldDB" id="A0A4R0GK39"/>
<evidence type="ECO:0000313" key="7">
    <source>
        <dbReference type="Proteomes" id="UP000292274"/>
    </source>
</evidence>
<dbReference type="SMART" id="SM00382">
    <property type="entry name" value="AAA"/>
    <property type="match status" value="1"/>
</dbReference>
<name>A0A4R0GK39_9ACTN</name>
<dbReference type="GO" id="GO:0016887">
    <property type="term" value="F:ATP hydrolysis activity"/>
    <property type="evidence" value="ECO:0007669"/>
    <property type="project" value="InterPro"/>
</dbReference>
<dbReference type="Gene3D" id="3.40.50.300">
    <property type="entry name" value="P-loop containing nucleotide triphosphate hydrolases"/>
    <property type="match status" value="1"/>
</dbReference>
<dbReference type="Proteomes" id="UP000292274">
    <property type="component" value="Unassembled WGS sequence"/>
</dbReference>
<proteinExistence type="predicted"/>
<evidence type="ECO:0000256" key="3">
    <source>
        <dbReference type="ARBA" id="ARBA00022840"/>
    </source>
</evidence>
<feature type="domain" description="ABC transporter" evidence="5">
    <location>
        <begin position="28"/>
        <end position="243"/>
    </location>
</feature>
<evidence type="ECO:0000259" key="5">
    <source>
        <dbReference type="PROSITE" id="PS50893"/>
    </source>
</evidence>
<reference evidence="6 7" key="1">
    <citation type="submission" date="2019-02" db="EMBL/GenBank/DDBJ databases">
        <title>Jishengella sp. nov., isolated from a root of Zingiber montanum.</title>
        <authorList>
            <person name="Kuncharoen N."/>
            <person name="Kudo T."/>
            <person name="Masahiro Y."/>
            <person name="Ohkuma M."/>
            <person name="Tanasupawat S."/>
        </authorList>
    </citation>
    <scope>NUCLEOTIDE SEQUENCE [LARGE SCALE GENOMIC DNA]</scope>
    <source>
        <strain evidence="6 7">PLAI 1-1</strain>
    </source>
</reference>
<evidence type="ECO:0000313" key="6">
    <source>
        <dbReference type="EMBL" id="TCB96713.1"/>
    </source>
</evidence>
<dbReference type="OrthoDB" id="3210486at2"/>
<gene>
    <name evidence="6" type="ORF">E0H26_13855</name>
</gene>
<dbReference type="GO" id="GO:0005524">
    <property type="term" value="F:ATP binding"/>
    <property type="evidence" value="ECO:0007669"/>
    <property type="project" value="UniProtKB-KW"/>
</dbReference>
<keyword evidence="1" id="KW-0813">Transport</keyword>
<dbReference type="InterPro" id="IPR003439">
    <property type="entry name" value="ABC_transporter-like_ATP-bd"/>
</dbReference>
<organism evidence="6 7">
    <name type="scientific">Micromonospora zingiberis</name>
    <dbReference type="NCBI Taxonomy" id="2053011"/>
    <lineage>
        <taxon>Bacteria</taxon>
        <taxon>Bacillati</taxon>
        <taxon>Actinomycetota</taxon>
        <taxon>Actinomycetes</taxon>
        <taxon>Micromonosporales</taxon>
        <taxon>Micromonosporaceae</taxon>
        <taxon>Micromonospora</taxon>
    </lineage>
</organism>
<dbReference type="RefSeq" id="WP_131304026.1">
    <property type="nucleotide sequence ID" value="NZ_SJJR01000008.1"/>
</dbReference>
<evidence type="ECO:0000256" key="2">
    <source>
        <dbReference type="ARBA" id="ARBA00022741"/>
    </source>
</evidence>
<dbReference type="EMBL" id="SJJR01000008">
    <property type="protein sequence ID" value="TCB96713.1"/>
    <property type="molecule type" value="Genomic_DNA"/>
</dbReference>
<accession>A0A4R0GK39</accession>
<evidence type="ECO:0000256" key="1">
    <source>
        <dbReference type="ARBA" id="ARBA00022448"/>
    </source>
</evidence>